<keyword evidence="4" id="KW-0689">Ribosomal protein</keyword>
<sequence>MSRIGKLPIAVPSVVDVAIDGSLVTVKGPKGTLSHAVAAPITVEKTDGVLEVKRPDDHRISKSLHGLTRTLVDNMVVGVTTGYEKKLEIVGVGYRVLSKGPTELEFQLGYSHSITFKAPEGITFTVDGPTRLGVQGIDKQLVGETAANIRKLRKPEPYKGKGVRYAGEHIRRKVGKAGK</sequence>
<dbReference type="InterPro" id="IPR020040">
    <property type="entry name" value="Ribosomal_uL6_a/b-dom"/>
</dbReference>
<organism evidence="7">
    <name type="scientific">metagenome</name>
    <dbReference type="NCBI Taxonomy" id="256318"/>
    <lineage>
        <taxon>unclassified sequences</taxon>
        <taxon>metagenomes</taxon>
    </lineage>
</organism>
<dbReference type="FunFam" id="3.90.930.12:FF:000001">
    <property type="entry name" value="50S ribosomal protein L6"/>
    <property type="match status" value="1"/>
</dbReference>
<dbReference type="GO" id="GO:0022625">
    <property type="term" value="C:cytosolic large ribosomal subunit"/>
    <property type="evidence" value="ECO:0007669"/>
    <property type="project" value="TreeGrafter"/>
</dbReference>
<feature type="domain" description="Large ribosomal subunit protein uL6 alpha-beta" evidence="6">
    <location>
        <begin position="90"/>
        <end position="165"/>
    </location>
</feature>
<gene>
    <name evidence="7" type="primary">rplF</name>
    <name evidence="7" type="ORF">NOCA2370019</name>
</gene>
<dbReference type="GO" id="GO:0002181">
    <property type="term" value="P:cytoplasmic translation"/>
    <property type="evidence" value="ECO:0007669"/>
    <property type="project" value="TreeGrafter"/>
</dbReference>
<dbReference type="SUPFAM" id="SSF56053">
    <property type="entry name" value="Ribosomal protein L6"/>
    <property type="match status" value="2"/>
</dbReference>
<feature type="domain" description="Large ribosomal subunit protein uL6 alpha-beta" evidence="6">
    <location>
        <begin position="11"/>
        <end position="82"/>
    </location>
</feature>
<dbReference type="PIRSF" id="PIRSF002162">
    <property type="entry name" value="Ribosomal_L6"/>
    <property type="match status" value="1"/>
</dbReference>
<dbReference type="HAMAP" id="MF_01365_B">
    <property type="entry name" value="Ribosomal_uL6_B"/>
    <property type="match status" value="1"/>
</dbReference>
<dbReference type="Gene3D" id="3.90.930.12">
    <property type="entry name" value="Ribosomal protein L6, alpha-beta domain"/>
    <property type="match status" value="2"/>
</dbReference>
<accession>A0A2P2C4D4</accession>
<dbReference type="AlphaFoldDB" id="A0A2P2C4D4"/>
<dbReference type="PANTHER" id="PTHR11655">
    <property type="entry name" value="60S/50S RIBOSOMAL PROTEIN L6/L9"/>
    <property type="match status" value="1"/>
</dbReference>
<keyword evidence="3" id="KW-0694">RNA-binding</keyword>
<dbReference type="PROSITE" id="PS00525">
    <property type="entry name" value="RIBOSOMAL_L6_1"/>
    <property type="match status" value="1"/>
</dbReference>
<dbReference type="Pfam" id="PF00347">
    <property type="entry name" value="Ribosomal_L6"/>
    <property type="match status" value="2"/>
</dbReference>
<evidence type="ECO:0000256" key="3">
    <source>
        <dbReference type="ARBA" id="ARBA00022884"/>
    </source>
</evidence>
<comment type="similarity">
    <text evidence="1">Belongs to the universal ribosomal protein uL6 family.</text>
</comment>
<dbReference type="PANTHER" id="PTHR11655:SF14">
    <property type="entry name" value="LARGE RIBOSOMAL SUBUNIT PROTEIN UL6M"/>
    <property type="match status" value="1"/>
</dbReference>
<dbReference type="InterPro" id="IPR036789">
    <property type="entry name" value="Ribosomal_uL6-like_a/b-dom_sf"/>
</dbReference>
<evidence type="ECO:0000256" key="5">
    <source>
        <dbReference type="ARBA" id="ARBA00023274"/>
    </source>
</evidence>
<keyword evidence="2" id="KW-0699">rRNA-binding</keyword>
<dbReference type="NCBIfam" id="TIGR03654">
    <property type="entry name" value="L6_bact"/>
    <property type="match status" value="1"/>
</dbReference>
<dbReference type="FunFam" id="3.90.930.12:FF:000002">
    <property type="entry name" value="50S ribosomal protein L6"/>
    <property type="match status" value="1"/>
</dbReference>
<evidence type="ECO:0000313" key="7">
    <source>
        <dbReference type="EMBL" id="CUR56895.1"/>
    </source>
</evidence>
<proteinExistence type="inferred from homology"/>
<evidence type="ECO:0000256" key="1">
    <source>
        <dbReference type="ARBA" id="ARBA00009356"/>
    </source>
</evidence>
<dbReference type="InterPro" id="IPR019906">
    <property type="entry name" value="Ribosomal_uL6_bac-type"/>
</dbReference>
<reference evidence="7" key="1">
    <citation type="submission" date="2015-08" db="EMBL/GenBank/DDBJ databases">
        <authorList>
            <person name="Babu N.S."/>
            <person name="Beckwith C.J."/>
            <person name="Beseler K.G."/>
            <person name="Brison A."/>
            <person name="Carone J.V."/>
            <person name="Caskin T.P."/>
            <person name="Diamond M."/>
            <person name="Durham M.E."/>
            <person name="Foxe J.M."/>
            <person name="Go M."/>
            <person name="Henderson B.A."/>
            <person name="Jones I.B."/>
            <person name="McGettigan J.A."/>
            <person name="Micheletti S.J."/>
            <person name="Nasrallah M.E."/>
            <person name="Ortiz D."/>
            <person name="Piller C.R."/>
            <person name="Privatt S.R."/>
            <person name="Schneider S.L."/>
            <person name="Sharp S."/>
            <person name="Smith T.C."/>
            <person name="Stanton J.D."/>
            <person name="Ullery H.E."/>
            <person name="Wilson R.J."/>
            <person name="Serrano M.G."/>
            <person name="Buck G."/>
            <person name="Lee V."/>
            <person name="Wang Y."/>
            <person name="Carvalho R."/>
            <person name="Voegtly L."/>
            <person name="Shi R."/>
            <person name="Duckworth R."/>
            <person name="Johnson A."/>
            <person name="Loviza R."/>
            <person name="Walstead R."/>
            <person name="Shah Z."/>
            <person name="Kiflezghi M."/>
            <person name="Wade K."/>
            <person name="Ball S.L."/>
            <person name="Bradley K.W."/>
            <person name="Asai D.J."/>
            <person name="Bowman C.A."/>
            <person name="Russell D.A."/>
            <person name="Pope W.H."/>
            <person name="Jacobs-Sera D."/>
            <person name="Hendrix R.W."/>
            <person name="Hatfull G.F."/>
        </authorList>
    </citation>
    <scope>NUCLEOTIDE SEQUENCE</scope>
</reference>
<evidence type="ECO:0000256" key="2">
    <source>
        <dbReference type="ARBA" id="ARBA00022730"/>
    </source>
</evidence>
<name>A0A2P2C4D4_9ZZZZ</name>
<dbReference type="InterPro" id="IPR000702">
    <property type="entry name" value="Ribosomal_uL6-like"/>
</dbReference>
<keyword evidence="5" id="KW-0687">Ribonucleoprotein</keyword>
<evidence type="ECO:0000259" key="6">
    <source>
        <dbReference type="Pfam" id="PF00347"/>
    </source>
</evidence>
<dbReference type="GO" id="GO:0019843">
    <property type="term" value="F:rRNA binding"/>
    <property type="evidence" value="ECO:0007669"/>
    <property type="project" value="UniProtKB-KW"/>
</dbReference>
<dbReference type="InterPro" id="IPR002358">
    <property type="entry name" value="Ribosomal_uL6_CS"/>
</dbReference>
<dbReference type="EMBL" id="CZKA01000031">
    <property type="protein sequence ID" value="CUR56895.1"/>
    <property type="molecule type" value="Genomic_DNA"/>
</dbReference>
<dbReference type="PRINTS" id="PR00059">
    <property type="entry name" value="RIBOSOMALL6"/>
</dbReference>
<protein>
    <submittedName>
        <fullName evidence="7">50S ribosomal subunit protein L6</fullName>
    </submittedName>
</protein>
<evidence type="ECO:0000256" key="4">
    <source>
        <dbReference type="ARBA" id="ARBA00022980"/>
    </source>
</evidence>
<dbReference type="GO" id="GO:0003735">
    <property type="term" value="F:structural constituent of ribosome"/>
    <property type="evidence" value="ECO:0007669"/>
    <property type="project" value="InterPro"/>
</dbReference>